<evidence type="ECO:0000256" key="2">
    <source>
        <dbReference type="ARBA" id="ARBA00022840"/>
    </source>
</evidence>
<dbReference type="InterPro" id="IPR003593">
    <property type="entry name" value="AAA+_ATPase"/>
</dbReference>
<dbReference type="PROSITE" id="PS50893">
    <property type="entry name" value="ABC_TRANSPORTER_2"/>
    <property type="match status" value="1"/>
</dbReference>
<accession>A0AAU7CH45</accession>
<feature type="domain" description="ABC transporter" evidence="3">
    <location>
        <begin position="6"/>
        <end position="227"/>
    </location>
</feature>
<name>A0AAU7CH45_9BACT</name>
<dbReference type="Gene3D" id="3.40.50.300">
    <property type="entry name" value="P-loop containing nucleotide triphosphate hydrolases"/>
    <property type="match status" value="1"/>
</dbReference>
<dbReference type="RefSeq" id="WP_406697605.1">
    <property type="nucleotide sequence ID" value="NZ_CP155447.1"/>
</dbReference>
<dbReference type="InterPro" id="IPR027417">
    <property type="entry name" value="P-loop_NTPase"/>
</dbReference>
<sequence>MAKTLLQAVGIGRRDPKSEGWLLRGVDLTISLGDRLAVIGASGAGKSVLLRSLAVLDPLEEGTILWRGQPVHGDRVPAFRKQVIYLHQRPALFDGSVAANLHQPYTLKNHRDARYDDERVLGFLDALGRGRPFLDKAQQDLSGGEGQVVALIRALQLDPAVLLLDEATSSLDRATARMAEDLLERWHAEGAGGRAFVWVTHDPDQANRVAERAVVIEAGQLVPEPTS</sequence>
<dbReference type="Pfam" id="PF00005">
    <property type="entry name" value="ABC_tran"/>
    <property type="match status" value="1"/>
</dbReference>
<dbReference type="PANTHER" id="PTHR43119">
    <property type="entry name" value="ABC TRANSPORT PROTEIN ATP-BINDING COMPONENT-RELATED"/>
    <property type="match status" value="1"/>
</dbReference>
<evidence type="ECO:0000256" key="1">
    <source>
        <dbReference type="ARBA" id="ARBA00022741"/>
    </source>
</evidence>
<keyword evidence="2 4" id="KW-0067">ATP-binding</keyword>
<dbReference type="InterPro" id="IPR003439">
    <property type="entry name" value="ABC_transporter-like_ATP-bd"/>
</dbReference>
<proteinExistence type="predicted"/>
<protein>
    <submittedName>
        <fullName evidence="4">ATP-binding cassette domain-containing protein</fullName>
    </submittedName>
</protein>
<organism evidence="4">
    <name type="scientific">Singulisphaera sp. Ch08</name>
    <dbReference type="NCBI Taxonomy" id="3120278"/>
    <lineage>
        <taxon>Bacteria</taxon>
        <taxon>Pseudomonadati</taxon>
        <taxon>Planctomycetota</taxon>
        <taxon>Planctomycetia</taxon>
        <taxon>Isosphaerales</taxon>
        <taxon>Isosphaeraceae</taxon>
        <taxon>Singulisphaera</taxon>
    </lineage>
</organism>
<dbReference type="GO" id="GO:0016887">
    <property type="term" value="F:ATP hydrolysis activity"/>
    <property type="evidence" value="ECO:0007669"/>
    <property type="project" value="InterPro"/>
</dbReference>
<dbReference type="SMART" id="SM00382">
    <property type="entry name" value="AAA"/>
    <property type="match status" value="1"/>
</dbReference>
<reference evidence="4" key="1">
    <citation type="submission" date="2024-05" db="EMBL/GenBank/DDBJ databases">
        <title>Planctomycetes of the genus Singulisphaera possess chitinolytic capabilities.</title>
        <authorList>
            <person name="Ivanova A."/>
        </authorList>
    </citation>
    <scope>NUCLEOTIDE SEQUENCE</scope>
    <source>
        <strain evidence="4">Ch08T</strain>
    </source>
</reference>
<dbReference type="GO" id="GO:0005524">
    <property type="term" value="F:ATP binding"/>
    <property type="evidence" value="ECO:0007669"/>
    <property type="project" value="UniProtKB-KW"/>
</dbReference>
<keyword evidence="1" id="KW-0547">Nucleotide-binding</keyword>
<dbReference type="AlphaFoldDB" id="A0AAU7CH45"/>
<gene>
    <name evidence="4" type="ORF">V5E97_01955</name>
</gene>
<dbReference type="EMBL" id="CP155447">
    <property type="protein sequence ID" value="XBH04807.1"/>
    <property type="molecule type" value="Genomic_DNA"/>
</dbReference>
<dbReference type="PANTHER" id="PTHR43119:SF1">
    <property type="entry name" value="ABC TRANSPORTER DOMAIN-CONTAINING PROTEIN"/>
    <property type="match status" value="1"/>
</dbReference>
<evidence type="ECO:0000313" key="4">
    <source>
        <dbReference type="EMBL" id="XBH04807.1"/>
    </source>
</evidence>
<dbReference type="SUPFAM" id="SSF52540">
    <property type="entry name" value="P-loop containing nucleoside triphosphate hydrolases"/>
    <property type="match status" value="1"/>
</dbReference>
<evidence type="ECO:0000259" key="3">
    <source>
        <dbReference type="PROSITE" id="PS50893"/>
    </source>
</evidence>